<dbReference type="InterPro" id="IPR041617">
    <property type="entry name" value="TPR_MalT"/>
</dbReference>
<accession>A0A9X4QTH0</accession>
<sequence>MCDRTEGWISGLQLAALALKSSGDVARFIRQFDGHQHQISNYLLEEVFRHLSDELRAFLLRTSILSRMNQDLCEAVTGHANSQAYLQQLEQWNLFIAPLDDRRNWYRYHQLLSDFLQRLFAQSAPEDWMLAHARAAEWLERHGFEEDAARHYLEGRQYDGAVRVIENHLQAFLQKKFATLSRWILQLPEPFLSKRPMVEMFYLLLLIGIRQWDKAHARAEQAKRRYENLKGQMDEAEWNRIMGNLYFVCASASYFQKDLDRVSAYFELADRYTPEGGFLQAIGDNRYSGYEEFEDHMSFINDYRAAAAFLLKWTTRWAHQKGHPFAGRLYASYSMLLYEWNRIEEAERCILQVLLPHDTELNTRTLMQIYIAGSRIQQTLGNPAAAAELLKRLEGRIESPDYALFRRKIEAEKACLAVRQGALDAAAEWLERCGMASTDEVSLNGVAEYIALGRVLAACGRTEEAWSLAERLQQLFRQEDRLRDRIRILILQSAIMHRAGRTKEAFDLLTTALRLAEPQGFVRSFVDEGRGMAELLTAYASAHQGPSIGNAHDVPLDYVHRLLRISE</sequence>
<evidence type="ECO:0000313" key="5">
    <source>
        <dbReference type="Proteomes" id="UP001153404"/>
    </source>
</evidence>
<dbReference type="SUPFAM" id="SSF48452">
    <property type="entry name" value="TPR-like"/>
    <property type="match status" value="1"/>
</dbReference>
<dbReference type="InterPro" id="IPR011990">
    <property type="entry name" value="TPR-like_helical_dom_sf"/>
</dbReference>
<dbReference type="RefSeq" id="WP_277533655.1">
    <property type="nucleotide sequence ID" value="NZ_JAPDIA010000007.1"/>
</dbReference>
<dbReference type="AlphaFoldDB" id="A0A9X4QTH0"/>
<dbReference type="Pfam" id="PF25873">
    <property type="entry name" value="WHD_MalT"/>
    <property type="match status" value="1"/>
</dbReference>
<evidence type="ECO:0000256" key="1">
    <source>
        <dbReference type="SAM" id="Coils"/>
    </source>
</evidence>
<dbReference type="Proteomes" id="UP001153404">
    <property type="component" value="Unassembled WGS sequence"/>
</dbReference>
<evidence type="ECO:0000259" key="3">
    <source>
        <dbReference type="Pfam" id="PF25873"/>
    </source>
</evidence>
<comment type="caution">
    <text evidence="4">The sequence shown here is derived from an EMBL/GenBank/DDBJ whole genome shotgun (WGS) entry which is preliminary data.</text>
</comment>
<proteinExistence type="predicted"/>
<feature type="domain" description="MalT-like TPR region" evidence="2">
    <location>
        <begin position="319"/>
        <end position="540"/>
    </location>
</feature>
<evidence type="ECO:0000313" key="4">
    <source>
        <dbReference type="EMBL" id="MDG0811166.1"/>
    </source>
</evidence>
<dbReference type="Gene3D" id="1.25.40.10">
    <property type="entry name" value="Tetratricopeptide repeat domain"/>
    <property type="match status" value="1"/>
</dbReference>
<evidence type="ECO:0008006" key="6">
    <source>
        <dbReference type="Google" id="ProtNLM"/>
    </source>
</evidence>
<evidence type="ECO:0000259" key="2">
    <source>
        <dbReference type="Pfam" id="PF17874"/>
    </source>
</evidence>
<dbReference type="EMBL" id="JAPDIA010000007">
    <property type="protein sequence ID" value="MDG0811166.1"/>
    <property type="molecule type" value="Genomic_DNA"/>
</dbReference>
<keyword evidence="5" id="KW-1185">Reference proteome</keyword>
<protein>
    <recommendedName>
        <fullName evidence="6">MalT-like TPR region domain-containing protein</fullName>
    </recommendedName>
</protein>
<feature type="coiled-coil region" evidence="1">
    <location>
        <begin position="209"/>
        <end position="239"/>
    </location>
</feature>
<keyword evidence="1" id="KW-0175">Coiled coil</keyword>
<organism evidence="4 5">
    <name type="scientific">Cohnella rhizosphaerae</name>
    <dbReference type="NCBI Taxonomy" id="1457232"/>
    <lineage>
        <taxon>Bacteria</taxon>
        <taxon>Bacillati</taxon>
        <taxon>Bacillota</taxon>
        <taxon>Bacilli</taxon>
        <taxon>Bacillales</taxon>
        <taxon>Paenibacillaceae</taxon>
        <taxon>Cohnella</taxon>
    </lineage>
</organism>
<gene>
    <name evidence="4" type="ORF">OMP40_18675</name>
</gene>
<dbReference type="Pfam" id="PF17874">
    <property type="entry name" value="TPR_MalT"/>
    <property type="match status" value="1"/>
</dbReference>
<feature type="domain" description="MalT-like winged helix" evidence="3">
    <location>
        <begin position="44"/>
        <end position="127"/>
    </location>
</feature>
<name>A0A9X4QTH0_9BACL</name>
<reference evidence="4" key="1">
    <citation type="submission" date="2022-10" db="EMBL/GenBank/DDBJ databases">
        <title>Comparative genomic analysis of Cohnella hashimotonis sp. nov., isolated from the International Space Station.</title>
        <authorList>
            <person name="Simpson A."/>
            <person name="Venkateswaran K."/>
        </authorList>
    </citation>
    <scope>NUCLEOTIDE SEQUENCE</scope>
    <source>
        <strain evidence="4">DSM 28161</strain>
    </source>
</reference>
<dbReference type="InterPro" id="IPR059106">
    <property type="entry name" value="WHD_MalT"/>
</dbReference>